<gene>
    <name evidence="2" type="ORF">DBT44_0009705</name>
</gene>
<evidence type="ECO:0008006" key="4">
    <source>
        <dbReference type="Google" id="ProtNLM"/>
    </source>
</evidence>
<dbReference type="RefSeq" id="WP_013668974.1">
    <property type="nucleotide sequence ID" value="NZ_CP132985.1"/>
</dbReference>
<sequence>MKWKNYLSLALIAATLLGCSCSPSKESKETSSAPEQDSSQSMSHSQSPAKESADTSQDNSEQALAPSPKQVDSATASSEEKSDEGHASASNTDPLAAYDPLAIEYARIWLQLGPNQDADTINVHIIPQGTLINPYLANGARYPETVTQLTGNRLIDGVVTYSSNHDGTINLYNIPLRFDLPDFSAIPESTYIHETYKMAQATQRIAVEPNQPDQVIETIQKLKR</sequence>
<organism evidence="2 3">
    <name type="scientific">Aerococcus mictus</name>
    <dbReference type="NCBI Taxonomy" id="2976810"/>
    <lineage>
        <taxon>Bacteria</taxon>
        <taxon>Bacillati</taxon>
        <taxon>Bacillota</taxon>
        <taxon>Bacilli</taxon>
        <taxon>Lactobacillales</taxon>
        <taxon>Aerococcaceae</taxon>
        <taxon>Aerococcus</taxon>
    </lineage>
</organism>
<feature type="compositionally biased region" description="Low complexity" evidence="1">
    <location>
        <begin position="36"/>
        <end position="47"/>
    </location>
</feature>
<evidence type="ECO:0000256" key="1">
    <source>
        <dbReference type="SAM" id="MobiDB-lite"/>
    </source>
</evidence>
<evidence type="ECO:0000313" key="3">
    <source>
        <dbReference type="Proteomes" id="UP000250354"/>
    </source>
</evidence>
<feature type="region of interest" description="Disordered" evidence="1">
    <location>
        <begin position="22"/>
        <end position="93"/>
    </location>
</feature>
<evidence type="ECO:0000313" key="2">
    <source>
        <dbReference type="EMBL" id="WWC54630.1"/>
    </source>
</evidence>
<reference evidence="2 3" key="1">
    <citation type="journal article" date="2020" name="J. Bacteriol.">
        <title>Aerococcus urinae Isolated from Women with Lower Urinary Tract Symptoms: In Vitro Aggregation and Genome Analysis.</title>
        <authorList>
            <person name="Hilt E.E."/>
            <person name="Putonti C."/>
            <person name="Thomas-White K."/>
            <person name="Lewis A.L."/>
            <person name="Visick K.L."/>
            <person name="Gilbert N.M."/>
            <person name="Wolfe A.J."/>
        </authorList>
    </citation>
    <scope>NUCLEOTIDE SEQUENCE [LARGE SCALE GENOMIC DNA]</scope>
    <source>
        <strain evidence="2 3">UMB1016</strain>
    </source>
</reference>
<accession>A0ABZ2ECN0</accession>
<dbReference type="PROSITE" id="PS51257">
    <property type="entry name" value="PROKAR_LIPOPROTEIN"/>
    <property type="match status" value="1"/>
</dbReference>
<dbReference type="EMBL" id="CP145132">
    <property type="protein sequence ID" value="WWC54630.1"/>
    <property type="molecule type" value="Genomic_DNA"/>
</dbReference>
<proteinExistence type="predicted"/>
<name>A0ABZ2ECN0_9LACT</name>
<keyword evidence="3" id="KW-1185">Reference proteome</keyword>
<protein>
    <recommendedName>
        <fullName evidence="4">Lipoprotein</fullName>
    </recommendedName>
</protein>
<dbReference type="Proteomes" id="UP000250354">
    <property type="component" value="Chromosome"/>
</dbReference>